<dbReference type="Gene3D" id="3.40.50.1820">
    <property type="entry name" value="alpha/beta hydrolase"/>
    <property type="match status" value="1"/>
</dbReference>
<dbReference type="PANTHER" id="PTHR43248:SF2">
    <property type="entry name" value="PROLYL AMINOPEPTIDASE"/>
    <property type="match status" value="1"/>
</dbReference>
<keyword evidence="4" id="KW-0031">Aminopeptidase</keyword>
<evidence type="ECO:0000259" key="3">
    <source>
        <dbReference type="Pfam" id="PF00561"/>
    </source>
</evidence>
<protein>
    <submittedName>
        <fullName evidence="4">Aminopeptidase</fullName>
    </submittedName>
</protein>
<dbReference type="GO" id="GO:0006508">
    <property type="term" value="P:proteolysis"/>
    <property type="evidence" value="ECO:0007669"/>
    <property type="project" value="InterPro"/>
</dbReference>
<organism evidence="4 5">
    <name type="scientific">Corynebacterium mastitidis</name>
    <dbReference type="NCBI Taxonomy" id="161890"/>
    <lineage>
        <taxon>Bacteria</taxon>
        <taxon>Bacillati</taxon>
        <taxon>Actinomycetota</taxon>
        <taxon>Actinomycetes</taxon>
        <taxon>Mycobacteriales</taxon>
        <taxon>Corynebacteriaceae</taxon>
        <taxon>Corynebacterium</taxon>
    </lineage>
</organism>
<dbReference type="InterPro" id="IPR051601">
    <property type="entry name" value="Serine_prot/Carboxylest_S33"/>
</dbReference>
<dbReference type="PANTHER" id="PTHR43248">
    <property type="entry name" value="2-SUCCINYL-6-HYDROXY-2,4-CYCLOHEXADIENE-1-CARBOXYLATE SYNTHASE"/>
    <property type="match status" value="1"/>
</dbReference>
<comment type="caution">
    <text evidence="4">The sequence shown here is derived from an EMBL/GenBank/DDBJ whole genome shotgun (WGS) entry which is preliminary data.</text>
</comment>
<feature type="domain" description="AB hydrolase-1" evidence="3">
    <location>
        <begin position="40"/>
        <end position="154"/>
    </location>
</feature>
<dbReference type="Pfam" id="PF00561">
    <property type="entry name" value="Abhydrolase_1"/>
    <property type="match status" value="1"/>
</dbReference>
<dbReference type="OrthoDB" id="9796770at2"/>
<reference evidence="4 5" key="1">
    <citation type="submission" date="2017-12" db="EMBL/GenBank/DDBJ databases">
        <title>Corynebacterium mastitidis 16-1433 Genome.</title>
        <authorList>
            <person name="Gulvik C.A."/>
        </authorList>
    </citation>
    <scope>NUCLEOTIDE SEQUENCE [LARGE SCALE GENOMIC DNA]</scope>
    <source>
        <strain evidence="4 5">16-1433</strain>
    </source>
</reference>
<comment type="similarity">
    <text evidence="1">Belongs to the peptidase S33 family.</text>
</comment>
<accession>A0A2N0X7S5</accession>
<dbReference type="InterPro" id="IPR029058">
    <property type="entry name" value="AB_hydrolase_fold"/>
</dbReference>
<dbReference type="EMBL" id="PJAF01000012">
    <property type="protein sequence ID" value="PKF68762.1"/>
    <property type="molecule type" value="Genomic_DNA"/>
</dbReference>
<evidence type="ECO:0000256" key="2">
    <source>
        <dbReference type="ARBA" id="ARBA00022801"/>
    </source>
</evidence>
<proteinExistence type="inferred from homology"/>
<evidence type="ECO:0000313" key="5">
    <source>
        <dbReference type="Proteomes" id="UP000233249"/>
    </source>
</evidence>
<name>A0A2N0X7S5_9CORY</name>
<dbReference type="GO" id="GO:0004177">
    <property type="term" value="F:aminopeptidase activity"/>
    <property type="evidence" value="ECO:0007669"/>
    <property type="project" value="UniProtKB-KW"/>
</dbReference>
<evidence type="ECO:0000313" key="4">
    <source>
        <dbReference type="EMBL" id="PKF68762.1"/>
    </source>
</evidence>
<keyword evidence="2" id="KW-0378">Hydrolase</keyword>
<evidence type="ECO:0000256" key="1">
    <source>
        <dbReference type="ARBA" id="ARBA00010088"/>
    </source>
</evidence>
<dbReference type="STRING" id="1121365.GCA_000375365_01374"/>
<keyword evidence="4" id="KW-0645">Protease</keyword>
<dbReference type="InterPro" id="IPR000073">
    <property type="entry name" value="AB_hydrolase_1"/>
</dbReference>
<gene>
    <name evidence="4" type="ORF">CXB45_05245</name>
</gene>
<dbReference type="PRINTS" id="PR00793">
    <property type="entry name" value="PROAMNOPTASE"/>
</dbReference>
<dbReference type="RefSeq" id="WP_101173509.1">
    <property type="nucleotide sequence ID" value="NZ_JAKRKB010000002.1"/>
</dbReference>
<dbReference type="SUPFAM" id="SSF53474">
    <property type="entry name" value="alpha/beta-Hydrolases"/>
    <property type="match status" value="1"/>
</dbReference>
<dbReference type="AlphaFoldDB" id="A0A2N0X7S5"/>
<dbReference type="Proteomes" id="UP000233249">
    <property type="component" value="Unassembled WGS sequence"/>
</dbReference>
<dbReference type="InterPro" id="IPR002410">
    <property type="entry name" value="Peptidase_S33"/>
</dbReference>
<sequence length="394" mass="44153">MRNLHVQDHTITVPLDRARPDDGRTVEVFARVLSRDAGLPHLLYLQGGPGCEAPRLWSSWMTVALERYQVVLLDQRGTGRSTPVGAPRPAEYLRHLRADAIVEDAEDMREHLGLRAWSVLGQSFGGFSALRYLSAHPGSLDRAFFTGGLPSITHSPEEIYAATYAAMREHSEDYYRRFPTHRPRMAELMERAARGELVLPDSEVVSPSRLRSVGHLLGTNDGWLQLHDLLELPWDGPAFPHDLAAALPFGGRNPLYYVLHESCYANGATTGWAAHRALPPDYREDPTLLTGEHVHPEWFDTVPAFRPWKRAAEDIARTPWPRLYDAEALREAQGAAAIYAKDAYVPLEYSLDTARLMPGLRTLVTSEHEHNGLRASGGEVLRHLFDLSEGARLR</sequence>